<keyword evidence="2 3" id="KW-0539">Nucleus</keyword>
<comment type="subcellular location">
    <subcellularLocation>
        <location evidence="1">Chromosome</location>
    </subcellularLocation>
    <subcellularLocation>
        <location evidence="3">Nucleus</location>
    </subcellularLocation>
</comment>
<dbReference type="Gene3D" id="3.10.20.90">
    <property type="entry name" value="Phosphatidylinositol 3-kinase Catalytic Subunit, Chain A, domain 1"/>
    <property type="match status" value="1"/>
</dbReference>
<dbReference type="InterPro" id="IPR051357">
    <property type="entry name" value="H3K9_HMTase_SUVAR3-9"/>
</dbReference>
<evidence type="ECO:0000256" key="1">
    <source>
        <dbReference type="ARBA" id="ARBA00004286"/>
    </source>
</evidence>
<dbReference type="Proteomes" id="UP001627154">
    <property type="component" value="Unassembled WGS sequence"/>
</dbReference>
<dbReference type="PROSITE" id="PS50053">
    <property type="entry name" value="UBIQUITIN_2"/>
    <property type="match status" value="1"/>
</dbReference>
<dbReference type="EMBL" id="JBJJXI010000032">
    <property type="protein sequence ID" value="KAL3402945.1"/>
    <property type="molecule type" value="Genomic_DNA"/>
</dbReference>
<organism evidence="6 7">
    <name type="scientific">Trichogramma kaykai</name>
    <dbReference type="NCBI Taxonomy" id="54128"/>
    <lineage>
        <taxon>Eukaryota</taxon>
        <taxon>Metazoa</taxon>
        <taxon>Ecdysozoa</taxon>
        <taxon>Arthropoda</taxon>
        <taxon>Hexapoda</taxon>
        <taxon>Insecta</taxon>
        <taxon>Pterygota</taxon>
        <taxon>Neoptera</taxon>
        <taxon>Endopterygota</taxon>
        <taxon>Hymenoptera</taxon>
        <taxon>Apocrita</taxon>
        <taxon>Proctotrupomorpha</taxon>
        <taxon>Chalcidoidea</taxon>
        <taxon>Trichogrammatidae</taxon>
        <taxon>Trichogramma</taxon>
    </lineage>
</organism>
<evidence type="ECO:0000256" key="2">
    <source>
        <dbReference type="ARBA" id="ARBA00023242"/>
    </source>
</evidence>
<dbReference type="InterPro" id="IPR015947">
    <property type="entry name" value="PUA-like_sf"/>
</dbReference>
<protein>
    <recommendedName>
        <fullName evidence="8">Ubiquitin-like domain-containing protein</fullName>
    </recommendedName>
</protein>
<accession>A0ABD2XCT0</accession>
<gene>
    <name evidence="6" type="ORF">TKK_004102</name>
</gene>
<dbReference type="PANTHER" id="PTHR45660:SF13">
    <property type="entry name" value="HISTONE-LYSINE N-METHYLTRANSFERASE SETMAR"/>
    <property type="match status" value="1"/>
</dbReference>
<feature type="domain" description="Ubiquitin-like" evidence="4">
    <location>
        <begin position="2"/>
        <end position="78"/>
    </location>
</feature>
<dbReference type="InterPro" id="IPR029071">
    <property type="entry name" value="Ubiquitin-like_domsf"/>
</dbReference>
<dbReference type="InterPro" id="IPR000626">
    <property type="entry name" value="Ubiquitin-like_dom"/>
</dbReference>
<evidence type="ECO:0000256" key="3">
    <source>
        <dbReference type="PROSITE-ProRule" id="PRU00358"/>
    </source>
</evidence>
<dbReference type="Pfam" id="PF02182">
    <property type="entry name" value="SAD_SRA"/>
    <property type="match status" value="1"/>
</dbReference>
<dbReference type="SUPFAM" id="SSF54236">
    <property type="entry name" value="Ubiquitin-like"/>
    <property type="match status" value="1"/>
</dbReference>
<keyword evidence="7" id="KW-1185">Reference proteome</keyword>
<dbReference type="InterPro" id="IPR036987">
    <property type="entry name" value="SRA-YDG_sf"/>
</dbReference>
<dbReference type="GO" id="GO:0005634">
    <property type="term" value="C:nucleus"/>
    <property type="evidence" value="ECO:0007669"/>
    <property type="project" value="UniProtKB-SubCell"/>
</dbReference>
<dbReference type="Gene3D" id="2.30.280.10">
    <property type="entry name" value="SRA-YDG"/>
    <property type="match status" value="1"/>
</dbReference>
<comment type="caution">
    <text evidence="6">The sequence shown here is derived from an EMBL/GenBank/DDBJ whole genome shotgun (WGS) entry which is preliminary data.</text>
</comment>
<name>A0ABD2XCT0_9HYME</name>
<dbReference type="PANTHER" id="PTHR45660">
    <property type="entry name" value="HISTONE-LYSINE N-METHYLTRANSFERASE SETMAR"/>
    <property type="match status" value="1"/>
</dbReference>
<dbReference type="PROSITE" id="PS51015">
    <property type="entry name" value="YDG"/>
    <property type="match status" value="1"/>
</dbReference>
<dbReference type="SMART" id="SM00466">
    <property type="entry name" value="SRA"/>
    <property type="match status" value="1"/>
</dbReference>
<evidence type="ECO:0008006" key="8">
    <source>
        <dbReference type="Google" id="ProtNLM"/>
    </source>
</evidence>
<feature type="domain" description="YDG" evidence="5">
    <location>
        <begin position="87"/>
        <end position="230"/>
    </location>
</feature>
<proteinExistence type="predicted"/>
<dbReference type="SUPFAM" id="SSF88697">
    <property type="entry name" value="PUA domain-like"/>
    <property type="match status" value="1"/>
</dbReference>
<dbReference type="Pfam" id="PF00240">
    <property type="entry name" value="ubiquitin"/>
    <property type="match status" value="1"/>
</dbReference>
<evidence type="ECO:0000313" key="7">
    <source>
        <dbReference type="Proteomes" id="UP001627154"/>
    </source>
</evidence>
<dbReference type="CDD" id="cd17039">
    <property type="entry name" value="Ubl_ubiquitin_like"/>
    <property type="match status" value="1"/>
</dbReference>
<evidence type="ECO:0000259" key="4">
    <source>
        <dbReference type="PROSITE" id="PS50053"/>
    </source>
</evidence>
<reference evidence="6 7" key="1">
    <citation type="journal article" date="2024" name="bioRxiv">
        <title>A reference genome for Trichogramma kaykai: A tiny desert-dwelling parasitoid wasp with competing sex-ratio distorters.</title>
        <authorList>
            <person name="Culotta J."/>
            <person name="Lindsey A.R."/>
        </authorList>
    </citation>
    <scope>NUCLEOTIDE SEQUENCE [LARGE SCALE GENOMIC DNA]</scope>
    <source>
        <strain evidence="6 7">KSX58</strain>
    </source>
</reference>
<sequence>MTYLRYQTLSGSSVNYVEFHRRMKVSELKKEVASRLSVPSKRLLLFFNNRYLDADYNLDRFNIKARDTIEVMIKPPGLTINRLRFVGPVRGYDVGREFSRDELFEYGLHRVKQCGIYANPGNQAYSIILSNQFEGDLDRGDVIVYCGQRSTDSNQITMTNNTRALARNCNVELCENGSLTFSNAWKDGGPVRVYKQIRKRTYKYAGVYKVVGYWLTTVNGRNTWKFRLVKDPDHVHTLYEPYN</sequence>
<dbReference type="InterPro" id="IPR003105">
    <property type="entry name" value="SRA_YDG"/>
</dbReference>
<evidence type="ECO:0000313" key="6">
    <source>
        <dbReference type="EMBL" id="KAL3402945.1"/>
    </source>
</evidence>
<evidence type="ECO:0000259" key="5">
    <source>
        <dbReference type="PROSITE" id="PS51015"/>
    </source>
</evidence>
<dbReference type="AlphaFoldDB" id="A0ABD2XCT0"/>
<dbReference type="GO" id="GO:0005694">
    <property type="term" value="C:chromosome"/>
    <property type="evidence" value="ECO:0007669"/>
    <property type="project" value="UniProtKB-SubCell"/>
</dbReference>